<keyword evidence="2" id="KW-0812">Transmembrane</keyword>
<feature type="compositionally biased region" description="Low complexity" evidence="1">
    <location>
        <begin position="111"/>
        <end position="122"/>
    </location>
</feature>
<evidence type="ECO:0000313" key="3">
    <source>
        <dbReference type="EMBL" id="KAK4113162.1"/>
    </source>
</evidence>
<keyword evidence="2" id="KW-1133">Transmembrane helix</keyword>
<evidence type="ECO:0000256" key="2">
    <source>
        <dbReference type="SAM" id="Phobius"/>
    </source>
</evidence>
<keyword evidence="4" id="KW-1185">Reference proteome</keyword>
<evidence type="ECO:0000256" key="1">
    <source>
        <dbReference type="SAM" id="MobiDB-lite"/>
    </source>
</evidence>
<dbReference type="AlphaFoldDB" id="A0AAN6TEW3"/>
<accession>A0AAN6TEW3</accession>
<dbReference type="GeneID" id="89943279"/>
<name>A0AAN6TEW3_9PEZI</name>
<reference evidence="3" key="1">
    <citation type="journal article" date="2023" name="Mol. Phylogenet. Evol.">
        <title>Genome-scale phylogeny and comparative genomics of the fungal order Sordariales.</title>
        <authorList>
            <person name="Hensen N."/>
            <person name="Bonometti L."/>
            <person name="Westerberg I."/>
            <person name="Brannstrom I.O."/>
            <person name="Guillou S."/>
            <person name="Cros-Aarteil S."/>
            <person name="Calhoun S."/>
            <person name="Haridas S."/>
            <person name="Kuo A."/>
            <person name="Mondo S."/>
            <person name="Pangilinan J."/>
            <person name="Riley R."/>
            <person name="LaButti K."/>
            <person name="Andreopoulos B."/>
            <person name="Lipzen A."/>
            <person name="Chen C."/>
            <person name="Yan M."/>
            <person name="Daum C."/>
            <person name="Ng V."/>
            <person name="Clum A."/>
            <person name="Steindorff A."/>
            <person name="Ohm R.A."/>
            <person name="Martin F."/>
            <person name="Silar P."/>
            <person name="Natvig D.O."/>
            <person name="Lalanne C."/>
            <person name="Gautier V."/>
            <person name="Ament-Velasquez S.L."/>
            <person name="Kruys A."/>
            <person name="Hutchinson M.I."/>
            <person name="Powell A.J."/>
            <person name="Barry K."/>
            <person name="Miller A.N."/>
            <person name="Grigoriev I.V."/>
            <person name="Debuchy R."/>
            <person name="Gladieux P."/>
            <person name="Hiltunen Thoren M."/>
            <person name="Johannesson H."/>
        </authorList>
    </citation>
    <scope>NUCLEOTIDE SEQUENCE</scope>
    <source>
        <strain evidence="3">CBS 508.74</strain>
    </source>
</reference>
<proteinExistence type="predicted"/>
<sequence length="477" mass="51538">MGIVSYPSAKATEIAEDEAARTRIANRRRQDGGSDTTTSEIIITQTIFRPSSTWTTVATLHRNFPSEPPARSASLVTGDQLSGIIGGVAALIVVLIFGCFCYTSRPKGDASQRSSSRASSLSSKRRRHRPDWPTPGPPFPQPTSSPGRGPDTAAGQNSHSWHGRPPSTPSEGVVDPPHSQRVQPDSVQPSDHGLAVGEQDGIPHPAPRPTRQPVAPHHGPLADPESTGLPTRRPTIVTASPTRQSAVLHHDPPADPESTRPPTRRPTVVTVSPTRPPKPSAASGAQQSPRDPASSANYSFSGSRHSTTWPKPQGPPRTKTISSKARPPRYQSMGSKSNHLGQEPPQPSRRGTWEAQVHMTDNEVVPPPAPNIRFTARITRQQQHHYSTTTTIRMCYYKRMLWYCGCQFGVMLTWKYEFRGTPQCRRRHLLDRLRFSVPCRAHRRGGGGGGSTMDSSGGTVSGSGNNSGANSGANPSD</sequence>
<feature type="region of interest" description="Disordered" evidence="1">
    <location>
        <begin position="106"/>
        <end position="351"/>
    </location>
</feature>
<dbReference type="RefSeq" id="XP_064670732.1">
    <property type="nucleotide sequence ID" value="XM_064819153.1"/>
</dbReference>
<feature type="compositionally biased region" description="Polar residues" evidence="1">
    <location>
        <begin position="283"/>
        <end position="310"/>
    </location>
</feature>
<feature type="compositionally biased region" description="Pro residues" evidence="1">
    <location>
        <begin position="132"/>
        <end position="143"/>
    </location>
</feature>
<evidence type="ECO:0000313" key="4">
    <source>
        <dbReference type="Proteomes" id="UP001302812"/>
    </source>
</evidence>
<keyword evidence="2" id="KW-0472">Membrane</keyword>
<feature type="transmembrane region" description="Helical" evidence="2">
    <location>
        <begin position="81"/>
        <end position="103"/>
    </location>
</feature>
<feature type="compositionally biased region" description="Polar residues" evidence="1">
    <location>
        <begin position="180"/>
        <end position="189"/>
    </location>
</feature>
<feature type="compositionally biased region" description="Low complexity" evidence="1">
    <location>
        <begin position="452"/>
        <end position="477"/>
    </location>
</feature>
<gene>
    <name evidence="3" type="ORF">N656DRAFT_844722</name>
</gene>
<protein>
    <submittedName>
        <fullName evidence="3">Uncharacterized protein</fullName>
    </submittedName>
</protein>
<feature type="region of interest" description="Disordered" evidence="1">
    <location>
        <begin position="440"/>
        <end position="477"/>
    </location>
</feature>
<dbReference type="Proteomes" id="UP001302812">
    <property type="component" value="Unassembled WGS sequence"/>
</dbReference>
<comment type="caution">
    <text evidence="3">The sequence shown here is derived from an EMBL/GenBank/DDBJ whole genome shotgun (WGS) entry which is preliminary data.</text>
</comment>
<reference evidence="3" key="2">
    <citation type="submission" date="2023-05" db="EMBL/GenBank/DDBJ databases">
        <authorList>
            <consortium name="Lawrence Berkeley National Laboratory"/>
            <person name="Steindorff A."/>
            <person name="Hensen N."/>
            <person name="Bonometti L."/>
            <person name="Westerberg I."/>
            <person name="Brannstrom I.O."/>
            <person name="Guillou S."/>
            <person name="Cros-Aarteil S."/>
            <person name="Calhoun S."/>
            <person name="Haridas S."/>
            <person name="Kuo A."/>
            <person name="Mondo S."/>
            <person name="Pangilinan J."/>
            <person name="Riley R."/>
            <person name="Labutti K."/>
            <person name="Andreopoulos B."/>
            <person name="Lipzen A."/>
            <person name="Chen C."/>
            <person name="Yanf M."/>
            <person name="Daum C."/>
            <person name="Ng V."/>
            <person name="Clum A."/>
            <person name="Ohm R."/>
            <person name="Martin F."/>
            <person name="Silar P."/>
            <person name="Natvig D."/>
            <person name="Lalanne C."/>
            <person name="Gautier V."/>
            <person name="Ament-Velasquez S.L."/>
            <person name="Kruys A."/>
            <person name="Hutchinson M.I."/>
            <person name="Powell A.J."/>
            <person name="Barry K."/>
            <person name="Miller A.N."/>
            <person name="Grigoriev I.V."/>
            <person name="Debuchy R."/>
            <person name="Gladieux P."/>
            <person name="Thoren M.H."/>
            <person name="Johannesson H."/>
        </authorList>
    </citation>
    <scope>NUCLEOTIDE SEQUENCE</scope>
    <source>
        <strain evidence="3">CBS 508.74</strain>
    </source>
</reference>
<dbReference type="EMBL" id="MU853340">
    <property type="protein sequence ID" value="KAK4113162.1"/>
    <property type="molecule type" value="Genomic_DNA"/>
</dbReference>
<organism evidence="3 4">
    <name type="scientific">Canariomyces notabilis</name>
    <dbReference type="NCBI Taxonomy" id="2074819"/>
    <lineage>
        <taxon>Eukaryota</taxon>
        <taxon>Fungi</taxon>
        <taxon>Dikarya</taxon>
        <taxon>Ascomycota</taxon>
        <taxon>Pezizomycotina</taxon>
        <taxon>Sordariomycetes</taxon>
        <taxon>Sordariomycetidae</taxon>
        <taxon>Sordariales</taxon>
        <taxon>Chaetomiaceae</taxon>
        <taxon>Canariomyces</taxon>
    </lineage>
</organism>